<proteinExistence type="inferred from homology"/>
<keyword evidence="4" id="KW-1185">Reference proteome</keyword>
<protein>
    <submittedName>
        <fullName evidence="3">Isoprenoid synthase domain-containing protein</fullName>
    </submittedName>
</protein>
<dbReference type="SUPFAM" id="SSF48576">
    <property type="entry name" value="Terpenoid synthases"/>
    <property type="match status" value="1"/>
</dbReference>
<dbReference type="SFLD" id="SFLDS00005">
    <property type="entry name" value="Isoprenoid_Synthase_Type_I"/>
    <property type="match status" value="1"/>
</dbReference>
<dbReference type="GeneID" id="64635572"/>
<comment type="caution">
    <text evidence="3">The sequence shown here is derived from an EMBL/GenBank/DDBJ whole genome shotgun (WGS) entry which is preliminary data.</text>
</comment>
<dbReference type="Pfam" id="PF06330">
    <property type="entry name" value="TRI5"/>
    <property type="match status" value="1"/>
</dbReference>
<organism evidence="3 4">
    <name type="scientific">Suillus subaureus</name>
    <dbReference type="NCBI Taxonomy" id="48587"/>
    <lineage>
        <taxon>Eukaryota</taxon>
        <taxon>Fungi</taxon>
        <taxon>Dikarya</taxon>
        <taxon>Basidiomycota</taxon>
        <taxon>Agaricomycotina</taxon>
        <taxon>Agaricomycetes</taxon>
        <taxon>Agaricomycetidae</taxon>
        <taxon>Boletales</taxon>
        <taxon>Suillineae</taxon>
        <taxon>Suillaceae</taxon>
        <taxon>Suillus</taxon>
    </lineage>
</organism>
<evidence type="ECO:0000256" key="1">
    <source>
        <dbReference type="ARBA" id="ARBA00007946"/>
    </source>
</evidence>
<dbReference type="Proteomes" id="UP000807769">
    <property type="component" value="Unassembled WGS sequence"/>
</dbReference>
<dbReference type="Gene3D" id="1.10.600.10">
    <property type="entry name" value="Farnesyl Diphosphate Synthase"/>
    <property type="match status" value="1"/>
</dbReference>
<reference evidence="3" key="1">
    <citation type="journal article" date="2020" name="New Phytol.">
        <title>Comparative genomics reveals dynamic genome evolution in host specialist ectomycorrhizal fungi.</title>
        <authorList>
            <person name="Lofgren L.A."/>
            <person name="Nguyen N.H."/>
            <person name="Vilgalys R."/>
            <person name="Ruytinx J."/>
            <person name="Liao H.L."/>
            <person name="Branco S."/>
            <person name="Kuo A."/>
            <person name="LaButti K."/>
            <person name="Lipzen A."/>
            <person name="Andreopoulos W."/>
            <person name="Pangilinan J."/>
            <person name="Riley R."/>
            <person name="Hundley H."/>
            <person name="Na H."/>
            <person name="Barry K."/>
            <person name="Grigoriev I.V."/>
            <person name="Stajich J.E."/>
            <person name="Kennedy P.G."/>
        </authorList>
    </citation>
    <scope>NUCLEOTIDE SEQUENCE</scope>
    <source>
        <strain evidence="3">MN1</strain>
    </source>
</reference>
<name>A0A9P7J3A5_9AGAM</name>
<evidence type="ECO:0000313" key="3">
    <source>
        <dbReference type="EMBL" id="KAG1800610.1"/>
    </source>
</evidence>
<evidence type="ECO:0000256" key="2">
    <source>
        <dbReference type="ARBA" id="ARBA00023239"/>
    </source>
</evidence>
<gene>
    <name evidence="3" type="ORF">BJ212DRAFT_1497997</name>
</gene>
<dbReference type="InterPro" id="IPR024652">
    <property type="entry name" value="Trichodiene_synth"/>
</dbReference>
<dbReference type="InterPro" id="IPR008949">
    <property type="entry name" value="Isoprenoid_synthase_dom_sf"/>
</dbReference>
<dbReference type="GO" id="GO:0016838">
    <property type="term" value="F:carbon-oxygen lyase activity, acting on phosphates"/>
    <property type="evidence" value="ECO:0007669"/>
    <property type="project" value="InterPro"/>
</dbReference>
<evidence type="ECO:0000313" key="4">
    <source>
        <dbReference type="Proteomes" id="UP000807769"/>
    </source>
</evidence>
<dbReference type="OrthoDB" id="2998174at2759"/>
<dbReference type="EMBL" id="JABBWG010000111">
    <property type="protein sequence ID" value="KAG1800610.1"/>
    <property type="molecule type" value="Genomic_DNA"/>
</dbReference>
<accession>A0A9P7J3A5</accession>
<comment type="similarity">
    <text evidence="1">Belongs to the trichodiene synthase family.</text>
</comment>
<keyword evidence="2" id="KW-0456">Lyase</keyword>
<dbReference type="RefSeq" id="XP_041185922.1">
    <property type="nucleotide sequence ID" value="XM_041341556.1"/>
</dbReference>
<dbReference type="SFLD" id="SFLDG01021">
    <property type="entry name" value="Trichodiene_Synthase_Like"/>
    <property type="match status" value="1"/>
</dbReference>
<sequence length="333" mass="37743">MKLLTISLTNFLSTRMPTKDNLPTCNVDNDVIANIRQTIVKFLQRCGLQYTPVMIDQTLHTKCCQEAINRGFPMSDGDYSIRPYMHIGVAMSTIAYGHLTDCTTKMWICLFTAVGICIDDTLNRGQKMDDVYRFNERFSNCQAQGDPVLNAWDVLLREAPRHYSLLVSNLIITSALDFVSGLLLEYETKDMGVSKEAPLYPEYSRLLSGLAHGFGFFVFPSTVPLQEYIQCMPDLMFFLNHTNDILSYYKEEIEGDTTNYLSLVAASRGSTKQDALYEAISKTVQAHHNILKCLEPHPEAYEAYAKCCHGYINFHTALRRYKLKDILSEGSGL</sequence>
<dbReference type="AlphaFoldDB" id="A0A9P7J3A5"/>